<dbReference type="SUPFAM" id="SSF53098">
    <property type="entry name" value="Ribonuclease H-like"/>
    <property type="match status" value="1"/>
</dbReference>
<dbReference type="GO" id="GO:0004803">
    <property type="term" value="F:transposase activity"/>
    <property type="evidence" value="ECO:0007669"/>
    <property type="project" value="InterPro"/>
</dbReference>
<keyword evidence="1" id="KW-0812">Transmembrane</keyword>
<dbReference type="InterPro" id="IPR002559">
    <property type="entry name" value="Transposase_11"/>
</dbReference>
<dbReference type="GO" id="GO:0006313">
    <property type="term" value="P:DNA transposition"/>
    <property type="evidence" value="ECO:0007669"/>
    <property type="project" value="InterPro"/>
</dbReference>
<feature type="transmembrane region" description="Helical" evidence="1">
    <location>
        <begin position="112"/>
        <end position="136"/>
    </location>
</feature>
<dbReference type="EMBL" id="BPUB01000002">
    <property type="protein sequence ID" value="GJG59611.1"/>
    <property type="molecule type" value="Genomic_DNA"/>
</dbReference>
<dbReference type="AlphaFoldDB" id="A0A9R1CBN3"/>
<comment type="caution">
    <text evidence="3">The sequence shown here is derived from an EMBL/GenBank/DDBJ whole genome shotgun (WGS) entry which is preliminary data.</text>
</comment>
<evidence type="ECO:0000259" key="2">
    <source>
        <dbReference type="Pfam" id="PF01609"/>
    </source>
</evidence>
<dbReference type="GeneID" id="72466342"/>
<gene>
    <name evidence="3" type="ORF">PRLR5076_24620</name>
</gene>
<name>A0A9R1CBN3_9BACT</name>
<keyword evidence="1" id="KW-0472">Membrane</keyword>
<dbReference type="PANTHER" id="PTHR33258:SF1">
    <property type="entry name" value="TRANSPOSASE INSL FOR INSERTION SEQUENCE ELEMENT IS186A-RELATED"/>
    <property type="match status" value="1"/>
</dbReference>
<dbReference type="GO" id="GO:0003677">
    <property type="term" value="F:DNA binding"/>
    <property type="evidence" value="ECO:0007669"/>
    <property type="project" value="InterPro"/>
</dbReference>
<dbReference type="Proteomes" id="UP000825483">
    <property type="component" value="Unassembled WGS sequence"/>
</dbReference>
<sequence>MKHRRGRKPKKRPTVKQTETGTLVLRRVVKKTDDKKGTIAFITNNFSLSASEIGEIYRRRWAIECLFKRLKQNFPLKYFLGDSVNAIEIQIWSVMIAYLLTRVISRKAKDKMSFSNLVCAIRLTMFSYIDIVAMVVDPLRAWRDLKEAQRKQALAYNQKYIQLSLFDDL</sequence>
<feature type="domain" description="Transposase IS4-like" evidence="2">
    <location>
        <begin position="25"/>
        <end position="100"/>
    </location>
</feature>
<keyword evidence="1" id="KW-1133">Transmembrane helix</keyword>
<dbReference type="Pfam" id="PF01609">
    <property type="entry name" value="DDE_Tnp_1"/>
    <property type="match status" value="1"/>
</dbReference>
<organism evidence="3 4">
    <name type="scientific">Prevotella lacticifex</name>
    <dbReference type="NCBI Taxonomy" id="2854755"/>
    <lineage>
        <taxon>Bacteria</taxon>
        <taxon>Pseudomonadati</taxon>
        <taxon>Bacteroidota</taxon>
        <taxon>Bacteroidia</taxon>
        <taxon>Bacteroidales</taxon>
        <taxon>Prevotellaceae</taxon>
        <taxon>Prevotella</taxon>
    </lineage>
</organism>
<evidence type="ECO:0000313" key="4">
    <source>
        <dbReference type="Proteomes" id="UP000825483"/>
    </source>
</evidence>
<evidence type="ECO:0000313" key="3">
    <source>
        <dbReference type="EMBL" id="GJG59611.1"/>
    </source>
</evidence>
<dbReference type="PANTHER" id="PTHR33258">
    <property type="entry name" value="TRANSPOSASE INSL FOR INSERTION SEQUENCE ELEMENT IS186A-RELATED"/>
    <property type="match status" value="1"/>
</dbReference>
<keyword evidence="4" id="KW-1185">Reference proteome</keyword>
<accession>A0A9R1CBN3</accession>
<evidence type="ECO:0000256" key="1">
    <source>
        <dbReference type="SAM" id="Phobius"/>
    </source>
</evidence>
<dbReference type="InterPro" id="IPR012337">
    <property type="entry name" value="RNaseH-like_sf"/>
</dbReference>
<protein>
    <recommendedName>
        <fullName evidence="2">Transposase IS4-like domain-containing protein</fullName>
    </recommendedName>
</protein>
<reference evidence="3" key="1">
    <citation type="journal article" date="2022" name="Int. J. Syst. Evol. Microbiol.">
        <title>Prevotella lacticifex sp. nov., isolated from the rumen of cows.</title>
        <authorList>
            <person name="Shinkai T."/>
            <person name="Ikeyama N."/>
            <person name="Kumagai M."/>
            <person name="Ohmori H."/>
            <person name="Sakamoto M."/>
            <person name="Ohkuma M."/>
            <person name="Mitsumori M."/>
        </authorList>
    </citation>
    <scope>NUCLEOTIDE SEQUENCE</scope>
    <source>
        <strain evidence="3">R5076</strain>
    </source>
</reference>
<dbReference type="RefSeq" id="WP_223925195.1">
    <property type="nucleotide sequence ID" value="NZ_BPTU01000002.1"/>
</dbReference>
<proteinExistence type="predicted"/>